<dbReference type="STRING" id="211114.SAMN04489726_4510"/>
<sequence>MIEQVHAVVRSEVDKVPAPGRTRHLLTPILIPVASPGASLPR</sequence>
<reference evidence="1 2" key="1">
    <citation type="submission" date="2016-10" db="EMBL/GenBank/DDBJ databases">
        <authorList>
            <person name="de Groot N.N."/>
        </authorList>
    </citation>
    <scope>NUCLEOTIDE SEQUENCE [LARGE SCALE GENOMIC DNA]</scope>
    <source>
        <strain evidence="1 2">DSM 44149</strain>
    </source>
</reference>
<protein>
    <submittedName>
        <fullName evidence="1">Uncharacterized protein</fullName>
    </submittedName>
</protein>
<accession>A0A1G9Y120</accession>
<dbReference type="RefSeq" id="WP_282916280.1">
    <property type="nucleotide sequence ID" value="NZ_JOEF01000005.1"/>
</dbReference>
<gene>
    <name evidence="1" type="ORF">SAMN04489726_4510</name>
</gene>
<proteinExistence type="predicted"/>
<organism evidence="1 2">
    <name type="scientific">Allokutzneria albata</name>
    <name type="common">Kibdelosporangium albatum</name>
    <dbReference type="NCBI Taxonomy" id="211114"/>
    <lineage>
        <taxon>Bacteria</taxon>
        <taxon>Bacillati</taxon>
        <taxon>Actinomycetota</taxon>
        <taxon>Actinomycetes</taxon>
        <taxon>Pseudonocardiales</taxon>
        <taxon>Pseudonocardiaceae</taxon>
        <taxon>Allokutzneria</taxon>
    </lineage>
</organism>
<dbReference type="Proteomes" id="UP000183376">
    <property type="component" value="Chromosome I"/>
</dbReference>
<dbReference type="EMBL" id="LT629701">
    <property type="protein sequence ID" value="SDN02331.1"/>
    <property type="molecule type" value="Genomic_DNA"/>
</dbReference>
<keyword evidence="2" id="KW-1185">Reference proteome</keyword>
<evidence type="ECO:0000313" key="2">
    <source>
        <dbReference type="Proteomes" id="UP000183376"/>
    </source>
</evidence>
<evidence type="ECO:0000313" key="1">
    <source>
        <dbReference type="EMBL" id="SDN02331.1"/>
    </source>
</evidence>
<name>A0A1G9Y120_ALLAB</name>
<dbReference type="AlphaFoldDB" id="A0A1G9Y120"/>